<evidence type="ECO:0008006" key="3">
    <source>
        <dbReference type="Google" id="ProtNLM"/>
    </source>
</evidence>
<evidence type="ECO:0000313" key="1">
    <source>
        <dbReference type="EMBL" id="ORY68871.1"/>
    </source>
</evidence>
<accession>A0A1Y2EBD7</accession>
<sequence>MNTSQDNNQHNINVSRDATDAEIRETYTSMGLSEHPDKIVGSEDMSSKSHLIFEAKFEVVQEFAQGNAAKLHVEVDGKRTMKDSNRAERQKRREAKEVTKTCLRDSGLWRGMEGRQSCGNCFTTYLRALRPRRSFVRFARWLAKP</sequence>
<dbReference type="InterPro" id="IPR036869">
    <property type="entry name" value="J_dom_sf"/>
</dbReference>
<evidence type="ECO:0000313" key="2">
    <source>
        <dbReference type="Proteomes" id="UP000193689"/>
    </source>
</evidence>
<organism evidence="1 2">
    <name type="scientific">Pseudomassariella vexata</name>
    <dbReference type="NCBI Taxonomy" id="1141098"/>
    <lineage>
        <taxon>Eukaryota</taxon>
        <taxon>Fungi</taxon>
        <taxon>Dikarya</taxon>
        <taxon>Ascomycota</taxon>
        <taxon>Pezizomycotina</taxon>
        <taxon>Sordariomycetes</taxon>
        <taxon>Xylariomycetidae</taxon>
        <taxon>Amphisphaeriales</taxon>
        <taxon>Pseudomassariaceae</taxon>
        <taxon>Pseudomassariella</taxon>
    </lineage>
</organism>
<dbReference type="Proteomes" id="UP000193689">
    <property type="component" value="Unassembled WGS sequence"/>
</dbReference>
<dbReference type="Gene3D" id="1.10.287.110">
    <property type="entry name" value="DnaJ domain"/>
    <property type="match status" value="1"/>
</dbReference>
<reference evidence="1 2" key="1">
    <citation type="submission" date="2016-07" db="EMBL/GenBank/DDBJ databases">
        <title>Pervasive Adenine N6-methylation of Active Genes in Fungi.</title>
        <authorList>
            <consortium name="DOE Joint Genome Institute"/>
            <person name="Mondo S.J."/>
            <person name="Dannebaum R.O."/>
            <person name="Kuo R.C."/>
            <person name="Labutti K."/>
            <person name="Haridas S."/>
            <person name="Kuo A."/>
            <person name="Salamov A."/>
            <person name="Ahrendt S.R."/>
            <person name="Lipzen A."/>
            <person name="Sullivan W."/>
            <person name="Andreopoulos W.B."/>
            <person name="Clum A."/>
            <person name="Lindquist E."/>
            <person name="Daum C."/>
            <person name="Ramamoorthy G.K."/>
            <person name="Gryganskyi A."/>
            <person name="Culley D."/>
            <person name="Magnuson J.K."/>
            <person name="James T.Y."/>
            <person name="O'Malley M.A."/>
            <person name="Stajich J.E."/>
            <person name="Spatafora J.W."/>
            <person name="Visel A."/>
            <person name="Grigoriev I.V."/>
        </authorList>
    </citation>
    <scope>NUCLEOTIDE SEQUENCE [LARGE SCALE GENOMIC DNA]</scope>
    <source>
        <strain evidence="1 2">CBS 129021</strain>
    </source>
</reference>
<dbReference type="AlphaFoldDB" id="A0A1Y2EBD7"/>
<dbReference type="InParanoid" id="A0A1Y2EBD7"/>
<name>A0A1Y2EBD7_9PEZI</name>
<comment type="caution">
    <text evidence="1">The sequence shown here is derived from an EMBL/GenBank/DDBJ whole genome shotgun (WGS) entry which is preliminary data.</text>
</comment>
<dbReference type="EMBL" id="MCFJ01000003">
    <property type="protein sequence ID" value="ORY68871.1"/>
    <property type="molecule type" value="Genomic_DNA"/>
</dbReference>
<protein>
    <recommendedName>
        <fullName evidence="3">J domain-containing protein</fullName>
    </recommendedName>
</protein>
<proteinExistence type="predicted"/>
<dbReference type="SUPFAM" id="SSF46565">
    <property type="entry name" value="Chaperone J-domain"/>
    <property type="match status" value="1"/>
</dbReference>
<gene>
    <name evidence="1" type="ORF">BCR38DRAFT_472320</name>
</gene>
<keyword evidence="2" id="KW-1185">Reference proteome</keyword>
<dbReference type="GeneID" id="63779117"/>
<dbReference type="RefSeq" id="XP_040719158.1">
    <property type="nucleotide sequence ID" value="XM_040862905.1"/>
</dbReference>